<sequence length="195" mass="22099">MLLTEKLKNYNVILASASPRRRELLQGLEFDFTCKPVDIDESYPPNLEGAQIPLYIADKKADAYLPEMKDNDLVITADTVVIADDFVLGKPADLDEARKMLQLLSGHTHKVITGICLTTKSKRRSFHSMSEVTFTELSEEEINHYLQTYKPLDKAGAYGVQEWIGFIGIEKLVGSFYNVMGLPVHRLYRELNAFL</sequence>
<protein>
    <recommendedName>
        <fullName evidence="4">dTTP/UTP pyrophosphatase</fullName>
        <shortName evidence="4">dTTPase/UTPase</shortName>
        <ecNumber evidence="4">3.6.1.9</ecNumber>
    </recommendedName>
    <alternativeName>
        <fullName evidence="4">Nucleoside triphosphate pyrophosphatase</fullName>
    </alternativeName>
    <alternativeName>
        <fullName evidence="4">Nucleotide pyrophosphatase</fullName>
        <shortName evidence="4">Nucleotide PPase</shortName>
    </alternativeName>
</protein>
<evidence type="ECO:0000256" key="4">
    <source>
        <dbReference type="HAMAP-Rule" id="MF_00528"/>
    </source>
</evidence>
<gene>
    <name evidence="5" type="primary">maf</name>
    <name evidence="5" type="ORF">IAC32_05935</name>
</gene>
<dbReference type="GO" id="GO:0047429">
    <property type="term" value="F:nucleoside triphosphate diphosphatase activity"/>
    <property type="evidence" value="ECO:0007669"/>
    <property type="project" value="UniProtKB-EC"/>
</dbReference>
<dbReference type="Proteomes" id="UP000823637">
    <property type="component" value="Unassembled WGS sequence"/>
</dbReference>
<reference evidence="5" key="1">
    <citation type="submission" date="2020-10" db="EMBL/GenBank/DDBJ databases">
        <authorList>
            <person name="Gilroy R."/>
        </authorList>
    </citation>
    <scope>NUCLEOTIDE SEQUENCE</scope>
    <source>
        <strain evidence="5">D3-1215</strain>
    </source>
</reference>
<comment type="subcellular location">
    <subcellularLocation>
        <location evidence="4">Cytoplasm</location>
    </subcellularLocation>
</comment>
<evidence type="ECO:0000313" key="6">
    <source>
        <dbReference type="Proteomes" id="UP000823637"/>
    </source>
</evidence>
<dbReference type="PANTHER" id="PTHR43213:SF5">
    <property type="entry name" value="BIFUNCTIONAL DTTP_UTP PYROPHOSPHATASE_METHYLTRANSFERASE PROTEIN-RELATED"/>
    <property type="match status" value="1"/>
</dbReference>
<dbReference type="AlphaFoldDB" id="A0A9D9EIK2"/>
<dbReference type="EMBL" id="JADIMR010000088">
    <property type="protein sequence ID" value="MBO8447266.1"/>
    <property type="molecule type" value="Genomic_DNA"/>
</dbReference>
<dbReference type="NCBIfam" id="TIGR00172">
    <property type="entry name" value="maf"/>
    <property type="match status" value="1"/>
</dbReference>
<dbReference type="HAMAP" id="MF_00528">
    <property type="entry name" value="Maf"/>
    <property type="match status" value="1"/>
</dbReference>
<dbReference type="PIRSF" id="PIRSF006305">
    <property type="entry name" value="Maf"/>
    <property type="match status" value="1"/>
</dbReference>
<dbReference type="GO" id="GO:0009117">
    <property type="term" value="P:nucleotide metabolic process"/>
    <property type="evidence" value="ECO:0007669"/>
    <property type="project" value="UniProtKB-KW"/>
</dbReference>
<proteinExistence type="inferred from homology"/>
<feature type="site" description="Important for substrate specificity" evidence="4">
    <location>
        <position position="79"/>
    </location>
</feature>
<comment type="caution">
    <text evidence="5">The sequence shown here is derived from an EMBL/GenBank/DDBJ whole genome shotgun (WGS) entry which is preliminary data.</text>
</comment>
<feature type="active site" description="Proton acceptor" evidence="4">
    <location>
        <position position="78"/>
    </location>
</feature>
<name>A0A9D9EIK2_9BACT</name>
<comment type="caution">
    <text evidence="4">Lacks conserved residue(s) required for the propagation of feature annotation.</text>
</comment>
<comment type="catalytic activity">
    <reaction evidence="4">
        <text>dTTP + H2O = dTMP + diphosphate + H(+)</text>
        <dbReference type="Rhea" id="RHEA:28534"/>
        <dbReference type="ChEBI" id="CHEBI:15377"/>
        <dbReference type="ChEBI" id="CHEBI:15378"/>
        <dbReference type="ChEBI" id="CHEBI:33019"/>
        <dbReference type="ChEBI" id="CHEBI:37568"/>
        <dbReference type="ChEBI" id="CHEBI:63528"/>
        <dbReference type="EC" id="3.6.1.9"/>
    </reaction>
</comment>
<dbReference type="Gene3D" id="3.90.950.10">
    <property type="match status" value="1"/>
</dbReference>
<evidence type="ECO:0000256" key="2">
    <source>
        <dbReference type="ARBA" id="ARBA00022801"/>
    </source>
</evidence>
<dbReference type="InterPro" id="IPR003697">
    <property type="entry name" value="Maf-like"/>
</dbReference>
<keyword evidence="2 4" id="KW-0378">Hydrolase</keyword>
<evidence type="ECO:0000256" key="1">
    <source>
        <dbReference type="ARBA" id="ARBA00001968"/>
    </source>
</evidence>
<dbReference type="SUPFAM" id="SSF52972">
    <property type="entry name" value="ITPase-like"/>
    <property type="match status" value="1"/>
</dbReference>
<dbReference type="Pfam" id="PF02545">
    <property type="entry name" value="Maf"/>
    <property type="match status" value="1"/>
</dbReference>
<organism evidence="5 6">
    <name type="scientific">Candidatus Enterocola intestinipullorum</name>
    <dbReference type="NCBI Taxonomy" id="2840783"/>
    <lineage>
        <taxon>Bacteria</taxon>
        <taxon>Pseudomonadati</taxon>
        <taxon>Bacteroidota</taxon>
        <taxon>Bacteroidia</taxon>
        <taxon>Bacteroidales</taxon>
        <taxon>Candidatus Enterocola</taxon>
    </lineage>
</organism>
<dbReference type="CDD" id="cd00555">
    <property type="entry name" value="Maf"/>
    <property type="match status" value="1"/>
</dbReference>
<feature type="site" description="Important for substrate specificity" evidence="4">
    <location>
        <position position="161"/>
    </location>
</feature>
<dbReference type="GO" id="GO:0005737">
    <property type="term" value="C:cytoplasm"/>
    <property type="evidence" value="ECO:0007669"/>
    <property type="project" value="UniProtKB-SubCell"/>
</dbReference>
<keyword evidence="4" id="KW-0963">Cytoplasm</keyword>
<comment type="similarity">
    <text evidence="4">Belongs to the Maf family. YhdE subfamily.</text>
</comment>
<accession>A0A9D9EIK2</accession>
<evidence type="ECO:0000256" key="3">
    <source>
        <dbReference type="ARBA" id="ARBA00023080"/>
    </source>
</evidence>
<evidence type="ECO:0000313" key="5">
    <source>
        <dbReference type="EMBL" id="MBO8447266.1"/>
    </source>
</evidence>
<comment type="cofactor">
    <cofactor evidence="1 4">
        <name>a divalent metal cation</name>
        <dbReference type="ChEBI" id="CHEBI:60240"/>
    </cofactor>
</comment>
<reference evidence="5" key="2">
    <citation type="journal article" date="2021" name="PeerJ">
        <title>Extensive microbial diversity within the chicken gut microbiome revealed by metagenomics and culture.</title>
        <authorList>
            <person name="Gilroy R."/>
            <person name="Ravi A."/>
            <person name="Getino M."/>
            <person name="Pursley I."/>
            <person name="Horton D.L."/>
            <person name="Alikhan N.F."/>
            <person name="Baker D."/>
            <person name="Gharbi K."/>
            <person name="Hall N."/>
            <person name="Watson M."/>
            <person name="Adriaenssens E.M."/>
            <person name="Foster-Nyarko E."/>
            <person name="Jarju S."/>
            <person name="Secka A."/>
            <person name="Antonio M."/>
            <person name="Oren A."/>
            <person name="Chaudhuri R.R."/>
            <person name="La Ragione R."/>
            <person name="Hildebrand F."/>
            <person name="Pallen M.J."/>
        </authorList>
    </citation>
    <scope>NUCLEOTIDE SEQUENCE</scope>
    <source>
        <strain evidence="5">D3-1215</strain>
    </source>
</reference>
<dbReference type="EC" id="3.6.1.9" evidence="4"/>
<comment type="catalytic activity">
    <reaction evidence="4">
        <text>UTP + H2O = UMP + diphosphate + H(+)</text>
        <dbReference type="Rhea" id="RHEA:29395"/>
        <dbReference type="ChEBI" id="CHEBI:15377"/>
        <dbReference type="ChEBI" id="CHEBI:15378"/>
        <dbReference type="ChEBI" id="CHEBI:33019"/>
        <dbReference type="ChEBI" id="CHEBI:46398"/>
        <dbReference type="ChEBI" id="CHEBI:57865"/>
        <dbReference type="EC" id="3.6.1.9"/>
    </reaction>
</comment>
<comment type="function">
    <text evidence="4">Nucleoside triphosphate pyrophosphatase that hydrolyzes dTTP and UTP. May have a dual role in cell division arrest and in preventing the incorporation of modified nucleotides into cellular nucleic acids.</text>
</comment>
<keyword evidence="3 4" id="KW-0546">Nucleotide metabolism</keyword>
<feature type="site" description="Important for substrate specificity" evidence="4">
    <location>
        <position position="20"/>
    </location>
</feature>
<dbReference type="PANTHER" id="PTHR43213">
    <property type="entry name" value="BIFUNCTIONAL DTTP/UTP PYROPHOSPHATASE/METHYLTRANSFERASE PROTEIN-RELATED"/>
    <property type="match status" value="1"/>
</dbReference>
<dbReference type="InterPro" id="IPR029001">
    <property type="entry name" value="ITPase-like_fam"/>
</dbReference>